<feature type="binding site" evidence="3">
    <location>
        <begin position="18"/>
        <end position="23"/>
    </location>
    <ligand>
        <name>GTP</name>
        <dbReference type="ChEBI" id="CHEBI:37565"/>
    </ligand>
</feature>
<dbReference type="GO" id="GO:0000049">
    <property type="term" value="F:tRNA binding"/>
    <property type="evidence" value="ECO:0007669"/>
    <property type="project" value="UniProtKB-KW"/>
</dbReference>
<dbReference type="GO" id="GO:0005525">
    <property type="term" value="F:GTP binding"/>
    <property type="evidence" value="ECO:0007669"/>
    <property type="project" value="UniProtKB-UniRule"/>
</dbReference>
<proteinExistence type="inferred from homology"/>
<keyword evidence="3" id="KW-0378">Hydrolase</keyword>
<dbReference type="InterPro" id="IPR027417">
    <property type="entry name" value="P-loop_NTPase"/>
</dbReference>
<keyword evidence="2 3" id="KW-0342">GTP-binding</keyword>
<dbReference type="EC" id="3.6.5.-" evidence="3"/>
<comment type="subcellular location">
    <subcellularLocation>
        <location evidence="3">Cytoplasm</location>
    </subcellularLocation>
    <text evidence="3">Binds to ribosomes.</text>
</comment>
<keyword evidence="6" id="KW-1185">Reference proteome</keyword>
<dbReference type="InterPro" id="IPR035647">
    <property type="entry name" value="EFG_III/V"/>
</dbReference>
<dbReference type="GO" id="GO:0005829">
    <property type="term" value="C:cytosol"/>
    <property type="evidence" value="ECO:0007669"/>
    <property type="project" value="TreeGrafter"/>
</dbReference>
<dbReference type="InterPro" id="IPR004161">
    <property type="entry name" value="EFTu-like_2"/>
</dbReference>
<dbReference type="PRINTS" id="PR00315">
    <property type="entry name" value="ELONGATNFCT"/>
</dbReference>
<evidence type="ECO:0000313" key="6">
    <source>
        <dbReference type="Proteomes" id="UP000712157"/>
    </source>
</evidence>
<dbReference type="InterPro" id="IPR048876">
    <property type="entry name" value="BipA_C"/>
</dbReference>
<comment type="similarity">
    <text evidence="3">Belongs to the TRAFAC class translation factor GTPase superfamily. Classic translation factor GTPase family. BipA subfamily.</text>
</comment>
<dbReference type="InterPro" id="IPR009000">
    <property type="entry name" value="Transl_B-barrel_sf"/>
</dbReference>
<dbReference type="FunFam" id="3.30.70.870:FF:000003">
    <property type="entry name" value="GTP-binding protein TypA"/>
    <property type="match status" value="1"/>
</dbReference>
<keyword evidence="3" id="KW-0694">RNA-binding</keyword>
<evidence type="ECO:0000259" key="4">
    <source>
        <dbReference type="PROSITE" id="PS51722"/>
    </source>
</evidence>
<dbReference type="PROSITE" id="PS00301">
    <property type="entry name" value="G_TR_1"/>
    <property type="match status" value="1"/>
</dbReference>
<evidence type="ECO:0000256" key="3">
    <source>
        <dbReference type="HAMAP-Rule" id="MF_00849"/>
    </source>
</evidence>
<dbReference type="HAMAP" id="MF_00849">
    <property type="entry name" value="BipA"/>
    <property type="match status" value="1"/>
</dbReference>
<comment type="caution">
    <text evidence="5">The sequence shown here is derived from an EMBL/GenBank/DDBJ whole genome shotgun (WGS) entry which is preliminary data.</text>
</comment>
<dbReference type="FunFam" id="2.40.50.250:FF:000001">
    <property type="entry name" value="GTP-binding protein TypA"/>
    <property type="match status" value="1"/>
</dbReference>
<dbReference type="InterPro" id="IPR005225">
    <property type="entry name" value="Small_GTP-bd"/>
</dbReference>
<dbReference type="AlphaFoldDB" id="A0A949K2E0"/>
<comment type="subunit">
    <text evidence="3">Monomer.</text>
</comment>
<dbReference type="InterPro" id="IPR047043">
    <property type="entry name" value="BipA_III"/>
</dbReference>
<dbReference type="FunFam" id="3.40.50.300:FF:000055">
    <property type="entry name" value="GTP-binding protein TypA"/>
    <property type="match status" value="1"/>
</dbReference>
<feature type="binding site" evidence="3">
    <location>
        <begin position="131"/>
        <end position="134"/>
    </location>
    <ligand>
        <name>GTP</name>
        <dbReference type="ChEBI" id="CHEBI:37565"/>
    </ligand>
</feature>
<accession>A0A949K2E0</accession>
<dbReference type="GO" id="GO:0003924">
    <property type="term" value="F:GTPase activity"/>
    <property type="evidence" value="ECO:0007669"/>
    <property type="project" value="UniProtKB-UniRule"/>
</dbReference>
<protein>
    <recommendedName>
        <fullName evidence="3">Large ribosomal subunit assembly factor BipA</fullName>
        <ecNumber evidence="3">3.6.5.-</ecNumber>
    </recommendedName>
    <alternativeName>
        <fullName evidence="3">GTP-binding protein BipA</fullName>
    </alternativeName>
</protein>
<evidence type="ECO:0000256" key="2">
    <source>
        <dbReference type="ARBA" id="ARBA00023134"/>
    </source>
</evidence>
<reference evidence="5" key="1">
    <citation type="submission" date="2021-06" db="EMBL/GenBank/DDBJ databases">
        <title>Description of novel taxa of the family Lachnospiraceae.</title>
        <authorList>
            <person name="Chaplin A.V."/>
            <person name="Sokolova S.R."/>
            <person name="Pikina A.P."/>
            <person name="Korzhanova M."/>
            <person name="Belova V."/>
            <person name="Korostin D."/>
            <person name="Efimov B.A."/>
        </authorList>
    </citation>
    <scope>NUCLEOTIDE SEQUENCE</scope>
    <source>
        <strain evidence="5">ASD5720</strain>
    </source>
</reference>
<dbReference type="InterPro" id="IPR000640">
    <property type="entry name" value="EFG_V-like"/>
</dbReference>
<dbReference type="InterPro" id="IPR000795">
    <property type="entry name" value="T_Tr_GTP-bd_dom"/>
</dbReference>
<dbReference type="CDD" id="cd03691">
    <property type="entry name" value="BipA_TypA_II"/>
    <property type="match status" value="1"/>
</dbReference>
<dbReference type="CDD" id="cd01891">
    <property type="entry name" value="TypA_BipA"/>
    <property type="match status" value="1"/>
</dbReference>
<dbReference type="InterPro" id="IPR006298">
    <property type="entry name" value="BipA"/>
</dbReference>
<keyword evidence="3" id="KW-0690">Ribosome biogenesis</keyword>
<dbReference type="PANTHER" id="PTHR42908:SF8">
    <property type="entry name" value="TR-TYPE G DOMAIN-CONTAINING PROTEIN"/>
    <property type="match status" value="1"/>
</dbReference>
<dbReference type="InterPro" id="IPR047042">
    <property type="entry name" value="BipA_II"/>
</dbReference>
<dbReference type="NCBIfam" id="TIGR01394">
    <property type="entry name" value="TypA_BipA"/>
    <property type="match status" value="1"/>
</dbReference>
<dbReference type="RefSeq" id="WP_158342186.1">
    <property type="nucleotide sequence ID" value="NZ_JAHQCW010000074.1"/>
</dbReference>
<keyword evidence="3" id="KW-0699">rRNA-binding</keyword>
<dbReference type="SUPFAM" id="SSF54980">
    <property type="entry name" value="EF-G C-terminal domain-like"/>
    <property type="match status" value="2"/>
</dbReference>
<dbReference type="PANTHER" id="PTHR42908">
    <property type="entry name" value="TRANSLATION ELONGATION FACTOR-RELATED"/>
    <property type="match status" value="1"/>
</dbReference>
<dbReference type="SUPFAM" id="SSF52540">
    <property type="entry name" value="P-loop containing nucleoside triphosphate hydrolases"/>
    <property type="match status" value="1"/>
</dbReference>
<evidence type="ECO:0000256" key="1">
    <source>
        <dbReference type="ARBA" id="ARBA00022741"/>
    </source>
</evidence>
<dbReference type="Gene3D" id="3.30.70.240">
    <property type="match status" value="1"/>
</dbReference>
<dbReference type="InterPro" id="IPR042116">
    <property type="entry name" value="TypA/BipA_C"/>
</dbReference>
<dbReference type="GO" id="GO:0043022">
    <property type="term" value="F:ribosome binding"/>
    <property type="evidence" value="ECO:0007669"/>
    <property type="project" value="UniProtKB-UniRule"/>
</dbReference>
<dbReference type="Pfam" id="PF00679">
    <property type="entry name" value="EFG_C"/>
    <property type="match status" value="1"/>
</dbReference>
<comment type="function">
    <text evidence="3">A 50S ribosomal subunit assembly protein with GTPase activity, required for 50S subunit assembly at low temperatures, may also play a role in translation. Binds GTP and analogs. Binds the 70S ribosome between the 30S and 50S subunits, in a similar position as ribosome-bound EF-G; it contacts a number of ribosomal proteins, both rRNAs and the A-site tRNA.</text>
</comment>
<keyword evidence="1 3" id="KW-0547">Nucleotide-binding</keyword>
<dbReference type="CDD" id="cd03710">
    <property type="entry name" value="BipA_TypA_C"/>
    <property type="match status" value="1"/>
</dbReference>
<keyword evidence="3" id="KW-0820">tRNA-binding</keyword>
<dbReference type="Gene3D" id="3.40.50.300">
    <property type="entry name" value="P-loop containing nucleotide triphosphate hydrolases"/>
    <property type="match status" value="1"/>
</dbReference>
<dbReference type="Proteomes" id="UP000712157">
    <property type="component" value="Unassembled WGS sequence"/>
</dbReference>
<dbReference type="NCBIfam" id="TIGR00231">
    <property type="entry name" value="small_GTP"/>
    <property type="match status" value="1"/>
</dbReference>
<dbReference type="Gene3D" id="2.40.30.10">
    <property type="entry name" value="Translation factors"/>
    <property type="match status" value="1"/>
</dbReference>
<gene>
    <name evidence="5" type="primary">typA</name>
    <name evidence="3" type="synonym">bipA</name>
    <name evidence="5" type="ORF">KTH89_24355</name>
</gene>
<dbReference type="PROSITE" id="PS51722">
    <property type="entry name" value="G_TR_2"/>
    <property type="match status" value="1"/>
</dbReference>
<dbReference type="SUPFAM" id="SSF50447">
    <property type="entry name" value="Translation proteins"/>
    <property type="match status" value="1"/>
</dbReference>
<dbReference type="GO" id="GO:0000027">
    <property type="term" value="P:ribosomal large subunit assembly"/>
    <property type="evidence" value="ECO:0007669"/>
    <property type="project" value="UniProtKB-UniRule"/>
</dbReference>
<dbReference type="Pfam" id="PF03144">
    <property type="entry name" value="GTP_EFTU_D2"/>
    <property type="match status" value="1"/>
</dbReference>
<dbReference type="FunFam" id="3.30.70.240:FF:000002">
    <property type="entry name" value="GTP-binding protein TypA"/>
    <property type="match status" value="1"/>
</dbReference>
<dbReference type="Pfam" id="PF00009">
    <property type="entry name" value="GTP_EFTU"/>
    <property type="match status" value="1"/>
</dbReference>
<comment type="catalytic activity">
    <reaction evidence="3">
        <text>GTP + H2O = GDP + phosphate + H(+)</text>
        <dbReference type="Rhea" id="RHEA:19669"/>
        <dbReference type="ChEBI" id="CHEBI:15377"/>
        <dbReference type="ChEBI" id="CHEBI:15378"/>
        <dbReference type="ChEBI" id="CHEBI:37565"/>
        <dbReference type="ChEBI" id="CHEBI:43474"/>
        <dbReference type="ChEBI" id="CHEBI:58189"/>
    </reaction>
</comment>
<dbReference type="GO" id="GO:1990904">
    <property type="term" value="C:ribonucleoprotein complex"/>
    <property type="evidence" value="ECO:0007669"/>
    <property type="project" value="TreeGrafter"/>
</dbReference>
<dbReference type="SMART" id="SM00838">
    <property type="entry name" value="EFG_C"/>
    <property type="match status" value="1"/>
</dbReference>
<name>A0A949K2E0_9FIRM</name>
<dbReference type="InterPro" id="IPR035651">
    <property type="entry name" value="BipA_V"/>
</dbReference>
<dbReference type="Gene3D" id="2.40.50.250">
    <property type="entry name" value="bipa protein"/>
    <property type="match status" value="1"/>
</dbReference>
<dbReference type="InterPro" id="IPR031157">
    <property type="entry name" value="G_TR_CS"/>
</dbReference>
<dbReference type="InterPro" id="IPR047041">
    <property type="entry name" value="BipA_GTP-bd_dom"/>
</dbReference>
<organism evidence="5 6">
    <name type="scientific">Diplocloster agilis</name>
    <dbReference type="NCBI Taxonomy" id="2850323"/>
    <lineage>
        <taxon>Bacteria</taxon>
        <taxon>Bacillati</taxon>
        <taxon>Bacillota</taxon>
        <taxon>Clostridia</taxon>
        <taxon>Lachnospirales</taxon>
        <taxon>Lachnospiraceae</taxon>
        <taxon>Diplocloster</taxon>
    </lineage>
</organism>
<evidence type="ECO:0000313" key="5">
    <source>
        <dbReference type="EMBL" id="MBU9739673.1"/>
    </source>
</evidence>
<sequence>MKTKREDIRNIAIIAHVDHGKTTLVDELLKQSGVFRENQEVAERVMDSNDIERERGITILSKNTAVHYKDTKINIIDTPGHADFGGEVERVLKMVNGVVLVVDAFEGPMPQTKFVLMKALELNLPVIVCINKIDRPEARPDAVIDEVLELFMDLDASDEQLDCPFVYASAKAGYAILDLTEDPQNMLPLFETILDYIPAPEGDPDADTQVLISTIDYNEYVGRIGVGKVDNGSLKVNQEAVLVNAHEPDKRNKVKISKLYEFDGLNRVEVSEAGIGSIVAISGIADIHIGDTICSPDNPVAIPFQKISEPTIAMQFIVNDSPLAGLEGKFITSRHLRDRLFRELNTDVSLRVEETETTEAFKVSGRGELHLSVLIENMRREGYEFAVSKAEVIYHEDEKGKKLEPMELVYIDVPDEFSGSVIEKLGQRKGELRNMGTSNGGYTRLEFSIPSRGLIGYRGEFMTDTKGNGIMNTIFDDYGPYKGDIQYRKQGSLIAFETGESITYGLFNAQERGTLFIGPGEKVYSGMVVGQNGKADDIEVNVCRRKQLTNTRASGSDEALKLSPPKVMSLEQCLEFIDTDELLEITPNHLRIRKKILDPKLRKRASQK</sequence>
<dbReference type="Pfam" id="PF21018">
    <property type="entry name" value="BipA_C"/>
    <property type="match status" value="1"/>
</dbReference>
<dbReference type="Gene3D" id="3.30.70.870">
    <property type="entry name" value="Elongation Factor G (Translational Gtpase), domain 3"/>
    <property type="match status" value="1"/>
</dbReference>
<feature type="domain" description="Tr-type G" evidence="4">
    <location>
        <begin position="6"/>
        <end position="201"/>
    </location>
</feature>
<dbReference type="GO" id="GO:0019843">
    <property type="term" value="F:rRNA binding"/>
    <property type="evidence" value="ECO:0007669"/>
    <property type="project" value="UniProtKB-KW"/>
</dbReference>
<dbReference type="CDD" id="cd16263">
    <property type="entry name" value="BipA_III"/>
    <property type="match status" value="1"/>
</dbReference>
<dbReference type="EMBL" id="JAHQCW010000074">
    <property type="protein sequence ID" value="MBU9739673.1"/>
    <property type="molecule type" value="Genomic_DNA"/>
</dbReference>
<keyword evidence="3" id="KW-0963">Cytoplasm</keyword>